<reference evidence="1 2" key="1">
    <citation type="journal article" date="2019" name="Commun. Biol.">
        <title>The bagworm genome reveals a unique fibroin gene that provides high tensile strength.</title>
        <authorList>
            <person name="Kono N."/>
            <person name="Nakamura H."/>
            <person name="Ohtoshi R."/>
            <person name="Tomita M."/>
            <person name="Numata K."/>
            <person name="Arakawa K."/>
        </authorList>
    </citation>
    <scope>NUCLEOTIDE SEQUENCE [LARGE SCALE GENOMIC DNA]</scope>
</reference>
<evidence type="ECO:0000313" key="1">
    <source>
        <dbReference type="EMBL" id="GBP75714.1"/>
    </source>
</evidence>
<organism evidence="1 2">
    <name type="scientific">Eumeta variegata</name>
    <name type="common">Bagworm moth</name>
    <name type="synonym">Eumeta japonica</name>
    <dbReference type="NCBI Taxonomy" id="151549"/>
    <lineage>
        <taxon>Eukaryota</taxon>
        <taxon>Metazoa</taxon>
        <taxon>Ecdysozoa</taxon>
        <taxon>Arthropoda</taxon>
        <taxon>Hexapoda</taxon>
        <taxon>Insecta</taxon>
        <taxon>Pterygota</taxon>
        <taxon>Neoptera</taxon>
        <taxon>Endopterygota</taxon>
        <taxon>Lepidoptera</taxon>
        <taxon>Glossata</taxon>
        <taxon>Ditrysia</taxon>
        <taxon>Tineoidea</taxon>
        <taxon>Psychidae</taxon>
        <taxon>Oiketicinae</taxon>
        <taxon>Eumeta</taxon>
    </lineage>
</organism>
<proteinExistence type="predicted"/>
<comment type="caution">
    <text evidence="1">The sequence shown here is derived from an EMBL/GenBank/DDBJ whole genome shotgun (WGS) entry which is preliminary data.</text>
</comment>
<accession>A0A4C1YL56</accession>
<protein>
    <submittedName>
        <fullName evidence="1">Uncharacterized protein</fullName>
    </submittedName>
</protein>
<dbReference type="Proteomes" id="UP000299102">
    <property type="component" value="Unassembled WGS sequence"/>
</dbReference>
<name>A0A4C1YL56_EUMVA</name>
<dbReference type="EMBL" id="BGZK01001259">
    <property type="protein sequence ID" value="GBP75714.1"/>
    <property type="molecule type" value="Genomic_DNA"/>
</dbReference>
<evidence type="ECO:0000313" key="2">
    <source>
        <dbReference type="Proteomes" id="UP000299102"/>
    </source>
</evidence>
<sequence>MVSKFYFIGKFGETRYEHVTEKQVTKTGNESLNKQTGTKITNSYTWLNVFRQRAAHDAAPEIPRAMKKATFPRTALIMIDYDRRLSDETLRGTRAPPNNRN</sequence>
<keyword evidence="2" id="KW-1185">Reference proteome</keyword>
<dbReference type="AlphaFoldDB" id="A0A4C1YL56"/>
<gene>
    <name evidence="1" type="ORF">EVAR_58807_1</name>
</gene>